<sequence length="84" mass="9247">MVLENVSNCSHRVVKGSPIRHTEGLGHGDLNRCDVVAVPNGFKDRVGEPRVHDVLNGVFAQVVVDPINILFVKVAMQQFIQIIC</sequence>
<dbReference type="EMBL" id="CAFABE010000022">
    <property type="protein sequence ID" value="CAB4824448.1"/>
    <property type="molecule type" value="Genomic_DNA"/>
</dbReference>
<protein>
    <submittedName>
        <fullName evidence="1">Unannotated protein</fullName>
    </submittedName>
</protein>
<proteinExistence type="predicted"/>
<gene>
    <name evidence="1" type="ORF">UFOPK3164_00648</name>
</gene>
<dbReference type="AlphaFoldDB" id="A0A6J6ZV91"/>
<name>A0A6J6ZV91_9ZZZZ</name>
<evidence type="ECO:0000313" key="1">
    <source>
        <dbReference type="EMBL" id="CAB4824448.1"/>
    </source>
</evidence>
<accession>A0A6J6ZV91</accession>
<reference evidence="1" key="1">
    <citation type="submission" date="2020-05" db="EMBL/GenBank/DDBJ databases">
        <authorList>
            <person name="Chiriac C."/>
            <person name="Salcher M."/>
            <person name="Ghai R."/>
            <person name="Kavagutti S V."/>
        </authorList>
    </citation>
    <scope>NUCLEOTIDE SEQUENCE</scope>
</reference>
<organism evidence="1">
    <name type="scientific">freshwater metagenome</name>
    <dbReference type="NCBI Taxonomy" id="449393"/>
    <lineage>
        <taxon>unclassified sequences</taxon>
        <taxon>metagenomes</taxon>
        <taxon>ecological metagenomes</taxon>
    </lineage>
</organism>